<evidence type="ECO:0000313" key="9">
    <source>
        <dbReference type="Proteomes" id="UP001628193"/>
    </source>
</evidence>
<comment type="similarity">
    <text evidence="2 6">Belongs to the flagella basal body rod proteins family.</text>
</comment>
<dbReference type="PANTHER" id="PTHR30435">
    <property type="entry name" value="FLAGELLAR PROTEIN"/>
    <property type="match status" value="1"/>
</dbReference>
<evidence type="ECO:0000256" key="5">
    <source>
        <dbReference type="ARBA" id="ARBA00024934"/>
    </source>
</evidence>
<keyword evidence="8" id="KW-0282">Flagellum</keyword>
<keyword evidence="9" id="KW-1185">Reference proteome</keyword>
<evidence type="ECO:0000256" key="1">
    <source>
        <dbReference type="ARBA" id="ARBA00004117"/>
    </source>
</evidence>
<sequence length="138" mass="15441">MAEFGLLGNEGAFKSNLMNLRHRRQEIIASNIANVDTPGYKARRLEFEDVLRDSMPVGDELPVARTARQHMPMAMHIPVEGELQEVETPIPKGDQNSVDLEQEMARQSANQLLYNYAAQSMNSQISNLRMVIQGGSSQ</sequence>
<dbReference type="NCBIfam" id="TIGR01396">
    <property type="entry name" value="FlgB"/>
    <property type="match status" value="1"/>
</dbReference>
<reference evidence="8 9" key="1">
    <citation type="submission" date="2024-05" db="EMBL/GenBank/DDBJ databases">
        <authorList>
            <consortium name="Candidatus Magnetaquicoccaceae bacterium FCR-1 genome sequencing consortium"/>
            <person name="Shimoshige H."/>
            <person name="Shimamura S."/>
            <person name="Taoka A."/>
            <person name="Kobayashi H."/>
            <person name="Maekawa T."/>
        </authorList>
    </citation>
    <scope>NUCLEOTIDE SEQUENCE [LARGE SCALE GENOMIC DNA]</scope>
    <source>
        <strain evidence="8 9">FCR-1</strain>
    </source>
</reference>
<evidence type="ECO:0000256" key="2">
    <source>
        <dbReference type="ARBA" id="ARBA00009677"/>
    </source>
</evidence>
<keyword evidence="8" id="KW-0969">Cilium</keyword>
<dbReference type="RefSeq" id="WP_420903730.1">
    <property type="nucleotide sequence ID" value="NZ_BAAFGK010000001.1"/>
</dbReference>
<evidence type="ECO:0000256" key="4">
    <source>
        <dbReference type="ARBA" id="ARBA00023143"/>
    </source>
</evidence>
<name>A0ABQ0C544_9PROT</name>
<organism evidence="8 9">
    <name type="scientific">Candidatus Magnetaquiglobus chichijimensis</name>
    <dbReference type="NCBI Taxonomy" id="3141448"/>
    <lineage>
        <taxon>Bacteria</taxon>
        <taxon>Pseudomonadati</taxon>
        <taxon>Pseudomonadota</taxon>
        <taxon>Magnetococcia</taxon>
        <taxon>Magnetococcales</taxon>
        <taxon>Candidatus Magnetaquicoccaceae</taxon>
        <taxon>Candidatus Magnetaquiglobus</taxon>
    </lineage>
</organism>
<dbReference type="Pfam" id="PF00460">
    <property type="entry name" value="Flg_bb_rod"/>
    <property type="match status" value="1"/>
</dbReference>
<dbReference type="PIRSF" id="PIRSF002889">
    <property type="entry name" value="Rod_FlgB"/>
    <property type="match status" value="1"/>
</dbReference>
<dbReference type="PANTHER" id="PTHR30435:SF12">
    <property type="entry name" value="FLAGELLAR BASAL BODY ROD PROTEIN FLGB"/>
    <property type="match status" value="1"/>
</dbReference>
<keyword evidence="4 6" id="KW-0975">Bacterial flagellum</keyword>
<comment type="subunit">
    <text evidence="6">The basal body constitutes a major portion of the flagellar organelle and consists of a number of rings mounted on a central rod.</text>
</comment>
<dbReference type="InterPro" id="IPR006300">
    <property type="entry name" value="FlgB"/>
</dbReference>
<dbReference type="EMBL" id="BAAFGK010000001">
    <property type="protein sequence ID" value="GAB0056019.1"/>
    <property type="molecule type" value="Genomic_DNA"/>
</dbReference>
<evidence type="ECO:0000259" key="7">
    <source>
        <dbReference type="Pfam" id="PF00460"/>
    </source>
</evidence>
<gene>
    <name evidence="8" type="primary">flgB</name>
    <name evidence="8" type="ORF">SIID45300_00318</name>
</gene>
<keyword evidence="8" id="KW-0966">Cell projection</keyword>
<comment type="caution">
    <text evidence="8">The sequence shown here is derived from an EMBL/GenBank/DDBJ whole genome shotgun (WGS) entry which is preliminary data.</text>
</comment>
<evidence type="ECO:0000313" key="8">
    <source>
        <dbReference type="EMBL" id="GAB0056019.1"/>
    </source>
</evidence>
<proteinExistence type="inferred from homology"/>
<feature type="domain" description="Flagellar basal body rod protein N-terminal" evidence="7">
    <location>
        <begin position="18"/>
        <end position="41"/>
    </location>
</feature>
<reference evidence="8 9" key="2">
    <citation type="submission" date="2024-09" db="EMBL/GenBank/DDBJ databases">
        <title>Draft genome sequence of Candidatus Magnetaquicoccaceae bacterium FCR-1.</title>
        <authorList>
            <person name="Shimoshige H."/>
            <person name="Shimamura S."/>
            <person name="Taoka A."/>
            <person name="Kobayashi H."/>
            <person name="Maekawa T."/>
        </authorList>
    </citation>
    <scope>NUCLEOTIDE SEQUENCE [LARGE SCALE GENOMIC DNA]</scope>
    <source>
        <strain evidence="8 9">FCR-1</strain>
    </source>
</reference>
<comment type="function">
    <text evidence="5 6">Structural component of flagellum, the bacterial motility apparatus. Part of the rod structure of flagellar basal body.</text>
</comment>
<protein>
    <recommendedName>
        <fullName evidence="3 6">Flagellar basal body rod protein FlgB</fullName>
    </recommendedName>
</protein>
<accession>A0ABQ0C544</accession>
<dbReference type="InterPro" id="IPR001444">
    <property type="entry name" value="Flag_bb_rod_N"/>
</dbReference>
<evidence type="ECO:0000256" key="3">
    <source>
        <dbReference type="ARBA" id="ARBA00014376"/>
    </source>
</evidence>
<dbReference type="Proteomes" id="UP001628193">
    <property type="component" value="Unassembled WGS sequence"/>
</dbReference>
<comment type="subcellular location">
    <subcellularLocation>
        <location evidence="1 6">Bacterial flagellum basal body</location>
    </subcellularLocation>
</comment>
<evidence type="ECO:0000256" key="6">
    <source>
        <dbReference type="PIRNR" id="PIRNR002889"/>
    </source>
</evidence>